<feature type="coiled-coil region" evidence="1">
    <location>
        <begin position="26"/>
        <end position="102"/>
    </location>
</feature>
<feature type="region of interest" description="Disordered" evidence="2">
    <location>
        <begin position="124"/>
        <end position="149"/>
    </location>
</feature>
<accession>A0AAV2MPD8</accession>
<name>A0AAV2MPD8_KNICA</name>
<dbReference type="Gene3D" id="1.10.287.1490">
    <property type="match status" value="1"/>
</dbReference>
<evidence type="ECO:0000313" key="3">
    <source>
        <dbReference type="EMBL" id="CAL1615303.1"/>
    </source>
</evidence>
<dbReference type="Proteomes" id="UP001497482">
    <property type="component" value="Chromosome 9"/>
</dbReference>
<proteinExistence type="predicted"/>
<organism evidence="3 4">
    <name type="scientific">Knipowitschia caucasica</name>
    <name type="common">Caucasian dwarf goby</name>
    <name type="synonym">Pomatoschistus caucasicus</name>
    <dbReference type="NCBI Taxonomy" id="637954"/>
    <lineage>
        <taxon>Eukaryota</taxon>
        <taxon>Metazoa</taxon>
        <taxon>Chordata</taxon>
        <taxon>Craniata</taxon>
        <taxon>Vertebrata</taxon>
        <taxon>Euteleostomi</taxon>
        <taxon>Actinopterygii</taxon>
        <taxon>Neopterygii</taxon>
        <taxon>Teleostei</taxon>
        <taxon>Neoteleostei</taxon>
        <taxon>Acanthomorphata</taxon>
        <taxon>Gobiaria</taxon>
        <taxon>Gobiiformes</taxon>
        <taxon>Gobioidei</taxon>
        <taxon>Gobiidae</taxon>
        <taxon>Gobiinae</taxon>
        <taxon>Knipowitschia</taxon>
    </lineage>
</organism>
<evidence type="ECO:0000256" key="1">
    <source>
        <dbReference type="SAM" id="Coils"/>
    </source>
</evidence>
<keyword evidence="1" id="KW-0175">Coiled coil</keyword>
<keyword evidence="4" id="KW-1185">Reference proteome</keyword>
<evidence type="ECO:0000313" key="4">
    <source>
        <dbReference type="Proteomes" id="UP001497482"/>
    </source>
</evidence>
<evidence type="ECO:0000256" key="2">
    <source>
        <dbReference type="SAM" id="MobiDB-lite"/>
    </source>
</evidence>
<dbReference type="AlphaFoldDB" id="A0AAV2MPD8"/>
<reference evidence="3 4" key="1">
    <citation type="submission" date="2024-04" db="EMBL/GenBank/DDBJ databases">
        <authorList>
            <person name="Waldvogel A.-M."/>
            <person name="Schoenle A."/>
        </authorList>
    </citation>
    <scope>NUCLEOTIDE SEQUENCE [LARGE SCALE GENOMIC DNA]</scope>
</reference>
<gene>
    <name evidence="3" type="ORF">KC01_LOCUS41280</name>
</gene>
<protein>
    <submittedName>
        <fullName evidence="3">Uncharacterized protein</fullName>
    </submittedName>
</protein>
<sequence length="149" mass="17253">MRSRIEIVEIKAPKSTTVSTLNNTKVRALEKQIHNQAKQIENLRQECQDLRDKAAQALEKYEETRRTLRKALEEVKIRTADRDTCQRQVEKLQAELTEQRARQRKTTQGEKICNYQTKVIKKKTQAASKELPSRGRHKTVELGISGRGL</sequence>
<dbReference type="EMBL" id="OZ035831">
    <property type="protein sequence ID" value="CAL1615303.1"/>
    <property type="molecule type" value="Genomic_DNA"/>
</dbReference>